<dbReference type="Proteomes" id="UP000583944">
    <property type="component" value="Unassembled WGS sequence"/>
</dbReference>
<evidence type="ECO:0000313" key="2">
    <source>
        <dbReference type="EMBL" id="KAF5219675.1"/>
    </source>
</evidence>
<dbReference type="VEuPathDB" id="TriTrypDB:ECC02_007313"/>
<evidence type="ECO:0000313" key="3">
    <source>
        <dbReference type="Proteomes" id="UP000583944"/>
    </source>
</evidence>
<dbReference type="EMBL" id="JABDHM010000065">
    <property type="protein sequence ID" value="KAF5219675.1"/>
    <property type="molecule type" value="Genomic_DNA"/>
</dbReference>
<gene>
    <name evidence="2" type="ORF">ECC02_007313</name>
</gene>
<name>A0A7J6XZQ1_TRYCR</name>
<protein>
    <submittedName>
        <fullName evidence="2">Uncharacterized protein</fullName>
    </submittedName>
</protein>
<sequence length="424" mass="46696">MACKRSSNSSMPFFAGDGIETASVSFYEESPSMPHDSDTAFLQGFPGESSGESMRLAENQCSYCRRGSDGWRCAKNEANLLPWHRLEQQCDLAAMRLLEQGRQHHSPNGWRRSQFEPLTGMTDFIVERSVEEWGDSDNGDDPVLKASPAIPLALSTRPPSVDVQGAAQQQKDTLKELDESYPEMPEHKTKMAIMSPRADSCEEGLGASRRCRLDDLAERMEEGVEDLVCEEGGGFGDASPPLYIFVAPPSAPADDDASARHREASPGEHTQINVKGEVQSHDWKCEGNPSESFGTRQLGLLKPQPLSSPSPWKVELQGTPSSKWRANSLPPQTLSDRFLTHLNEKSLSVDAAWKSATARKYQQRHLLCTPSTKNIFLDFGSPCRPRSAVIGSWRSLSSHCKRAGLKTPEVPLLLKGSGYGLFDS</sequence>
<accession>A0A7J6XZQ1</accession>
<feature type="region of interest" description="Disordered" evidence="1">
    <location>
        <begin position="301"/>
        <end position="329"/>
    </location>
</feature>
<feature type="compositionally biased region" description="Low complexity" evidence="1">
    <location>
        <begin position="301"/>
        <end position="311"/>
    </location>
</feature>
<evidence type="ECO:0000256" key="1">
    <source>
        <dbReference type="SAM" id="MobiDB-lite"/>
    </source>
</evidence>
<feature type="compositionally biased region" description="Polar residues" evidence="1">
    <location>
        <begin position="318"/>
        <end position="329"/>
    </location>
</feature>
<proteinExistence type="predicted"/>
<organism evidence="2 3">
    <name type="scientific">Trypanosoma cruzi</name>
    <dbReference type="NCBI Taxonomy" id="5693"/>
    <lineage>
        <taxon>Eukaryota</taxon>
        <taxon>Discoba</taxon>
        <taxon>Euglenozoa</taxon>
        <taxon>Kinetoplastea</taxon>
        <taxon>Metakinetoplastina</taxon>
        <taxon>Trypanosomatida</taxon>
        <taxon>Trypanosomatidae</taxon>
        <taxon>Trypanosoma</taxon>
        <taxon>Schizotrypanum</taxon>
    </lineage>
</organism>
<dbReference type="VEuPathDB" id="TriTrypDB:BCY84_15072"/>
<dbReference type="AlphaFoldDB" id="A0A7J6XZQ1"/>
<comment type="caution">
    <text evidence="2">The sequence shown here is derived from an EMBL/GenBank/DDBJ whole genome shotgun (WGS) entry which is preliminary data.</text>
</comment>
<reference evidence="2 3" key="1">
    <citation type="journal article" date="2019" name="Genome Biol. Evol.">
        <title>Nanopore Sequencing Significantly Improves Genome Assembly of the Protozoan Parasite Trypanosoma cruzi.</title>
        <authorList>
            <person name="Diaz-Viraque F."/>
            <person name="Pita S."/>
            <person name="Greif G."/>
            <person name="de Souza R.C.M."/>
            <person name="Iraola G."/>
            <person name="Robello C."/>
        </authorList>
    </citation>
    <scope>NUCLEOTIDE SEQUENCE [LARGE SCALE GENOMIC DNA]</scope>
    <source>
        <strain evidence="2 3">Berenice</strain>
    </source>
</reference>